<reference evidence="1" key="2">
    <citation type="submission" date="2023-06" db="EMBL/GenBank/DDBJ databases">
        <authorList>
            <consortium name="Lawrence Berkeley National Laboratory"/>
            <person name="Haridas S."/>
            <person name="Hensen N."/>
            <person name="Bonometti L."/>
            <person name="Westerberg I."/>
            <person name="Brannstrom I.O."/>
            <person name="Guillou S."/>
            <person name="Cros-Aarteil S."/>
            <person name="Calhoun S."/>
            <person name="Kuo A."/>
            <person name="Mondo S."/>
            <person name="Pangilinan J."/>
            <person name="Riley R."/>
            <person name="LaButti K."/>
            <person name="Andreopoulos B."/>
            <person name="Lipzen A."/>
            <person name="Chen C."/>
            <person name="Yanf M."/>
            <person name="Daum C."/>
            <person name="Ng V."/>
            <person name="Clum A."/>
            <person name="Steindorff A."/>
            <person name="Ohm R."/>
            <person name="Martin F."/>
            <person name="Silar P."/>
            <person name="Natvig D."/>
            <person name="Lalanne C."/>
            <person name="Gautier V."/>
            <person name="Ament-velasquez S.L."/>
            <person name="Kruys A."/>
            <person name="Hutchinson M.I."/>
            <person name="Powell A.J."/>
            <person name="Barry K."/>
            <person name="Miller A.N."/>
            <person name="Grigoriev I.V."/>
            <person name="Debuchy R."/>
            <person name="Gladieux P."/>
            <person name="Thoren M.H."/>
            <person name="Johannesson H."/>
        </authorList>
    </citation>
    <scope>NUCLEOTIDE SEQUENCE</scope>
    <source>
        <strain evidence="1">CBS 232.78</strain>
    </source>
</reference>
<dbReference type="AlphaFoldDB" id="A0AAE0JYN8"/>
<keyword evidence="2" id="KW-1185">Reference proteome</keyword>
<dbReference type="Gene3D" id="3.40.50.300">
    <property type="entry name" value="P-loop containing nucleotide triphosphate hydrolases"/>
    <property type="match status" value="1"/>
</dbReference>
<dbReference type="GO" id="GO:0031623">
    <property type="term" value="P:receptor internalization"/>
    <property type="evidence" value="ECO:0007669"/>
    <property type="project" value="TreeGrafter"/>
</dbReference>
<accession>A0AAE0JYN8</accession>
<dbReference type="InterPro" id="IPR022812">
    <property type="entry name" value="Dynamin"/>
</dbReference>
<proteinExistence type="predicted"/>
<evidence type="ECO:0000313" key="1">
    <source>
        <dbReference type="EMBL" id="KAK3366400.1"/>
    </source>
</evidence>
<dbReference type="GO" id="GO:0003924">
    <property type="term" value="F:GTPase activity"/>
    <property type="evidence" value="ECO:0007669"/>
    <property type="project" value="TreeGrafter"/>
</dbReference>
<dbReference type="GO" id="GO:0005737">
    <property type="term" value="C:cytoplasm"/>
    <property type="evidence" value="ECO:0007669"/>
    <property type="project" value="TreeGrafter"/>
</dbReference>
<dbReference type="PANTHER" id="PTHR11566:SF131">
    <property type="entry name" value="GTPASE, PUTATIVE (AFU_ORTHOLOGUE AFUA_6G07630)-RELATED"/>
    <property type="match status" value="1"/>
</dbReference>
<dbReference type="EMBL" id="JAULSW010000012">
    <property type="protein sequence ID" value="KAK3366400.1"/>
    <property type="molecule type" value="Genomic_DNA"/>
</dbReference>
<reference evidence="1" key="1">
    <citation type="journal article" date="2023" name="Mol. Phylogenet. Evol.">
        <title>Genome-scale phylogeny and comparative genomics of the fungal order Sordariales.</title>
        <authorList>
            <person name="Hensen N."/>
            <person name="Bonometti L."/>
            <person name="Westerberg I."/>
            <person name="Brannstrom I.O."/>
            <person name="Guillou S."/>
            <person name="Cros-Aarteil S."/>
            <person name="Calhoun S."/>
            <person name="Haridas S."/>
            <person name="Kuo A."/>
            <person name="Mondo S."/>
            <person name="Pangilinan J."/>
            <person name="Riley R."/>
            <person name="LaButti K."/>
            <person name="Andreopoulos B."/>
            <person name="Lipzen A."/>
            <person name="Chen C."/>
            <person name="Yan M."/>
            <person name="Daum C."/>
            <person name="Ng V."/>
            <person name="Clum A."/>
            <person name="Steindorff A."/>
            <person name="Ohm R.A."/>
            <person name="Martin F."/>
            <person name="Silar P."/>
            <person name="Natvig D.O."/>
            <person name="Lalanne C."/>
            <person name="Gautier V."/>
            <person name="Ament-Velasquez S.L."/>
            <person name="Kruys A."/>
            <person name="Hutchinson M.I."/>
            <person name="Powell A.J."/>
            <person name="Barry K."/>
            <person name="Miller A.N."/>
            <person name="Grigoriev I.V."/>
            <person name="Debuchy R."/>
            <person name="Gladieux P."/>
            <person name="Hiltunen Thoren M."/>
            <person name="Johannesson H."/>
        </authorList>
    </citation>
    <scope>NUCLEOTIDE SEQUENCE</scope>
    <source>
        <strain evidence="1">CBS 232.78</strain>
    </source>
</reference>
<gene>
    <name evidence="1" type="ORF">B0H63DRAFT_456108</name>
</gene>
<evidence type="ECO:0000313" key="2">
    <source>
        <dbReference type="Proteomes" id="UP001285441"/>
    </source>
</evidence>
<organism evidence="1 2">
    <name type="scientific">Podospora didyma</name>
    <dbReference type="NCBI Taxonomy" id="330526"/>
    <lineage>
        <taxon>Eukaryota</taxon>
        <taxon>Fungi</taxon>
        <taxon>Dikarya</taxon>
        <taxon>Ascomycota</taxon>
        <taxon>Pezizomycotina</taxon>
        <taxon>Sordariomycetes</taxon>
        <taxon>Sordariomycetidae</taxon>
        <taxon>Sordariales</taxon>
        <taxon>Podosporaceae</taxon>
        <taxon>Podospora</taxon>
    </lineage>
</organism>
<name>A0AAE0JYN8_9PEZI</name>
<dbReference type="PANTHER" id="PTHR11566">
    <property type="entry name" value="DYNAMIN"/>
    <property type="match status" value="1"/>
</dbReference>
<dbReference type="SUPFAM" id="SSF52540">
    <property type="entry name" value="P-loop containing nucleoside triphosphate hydrolases"/>
    <property type="match status" value="1"/>
</dbReference>
<dbReference type="GO" id="GO:0008017">
    <property type="term" value="F:microtubule binding"/>
    <property type="evidence" value="ECO:0007669"/>
    <property type="project" value="TreeGrafter"/>
</dbReference>
<dbReference type="Proteomes" id="UP001285441">
    <property type="component" value="Unassembled WGS sequence"/>
</dbReference>
<dbReference type="GO" id="GO:0005874">
    <property type="term" value="C:microtubule"/>
    <property type="evidence" value="ECO:0007669"/>
    <property type="project" value="TreeGrafter"/>
</dbReference>
<evidence type="ECO:0008006" key="3">
    <source>
        <dbReference type="Google" id="ProtNLM"/>
    </source>
</evidence>
<sequence>MAAKRNEDKFLEKVVQNLANEYISRPKAIIILAVPMNQDAENSFAFRLIRDQKAEKRCVGVMTKADLVPKDDQATLSWVAMLKRDNPLLERKAQASQPAADMSEMNNTKACTSGYTYGETVRGRTTSFGG</sequence>
<protein>
    <recommendedName>
        <fullName evidence="3">Dynamin-type G domain-containing protein</fullName>
    </recommendedName>
</protein>
<comment type="caution">
    <text evidence="1">The sequence shown here is derived from an EMBL/GenBank/DDBJ whole genome shotgun (WGS) entry which is preliminary data.</text>
</comment>
<dbReference type="InterPro" id="IPR027417">
    <property type="entry name" value="P-loop_NTPase"/>
</dbReference>
<dbReference type="GO" id="GO:0005886">
    <property type="term" value="C:plasma membrane"/>
    <property type="evidence" value="ECO:0007669"/>
    <property type="project" value="TreeGrafter"/>
</dbReference>